<dbReference type="AlphaFoldDB" id="E1R5T3"/>
<reference evidence="1 2" key="1">
    <citation type="journal article" date="2010" name="Stand. Genomic Sci.">
        <title>Complete genome sequence of Spirochaeta smaragdinae type strain (SEBR 4228).</title>
        <authorList>
            <person name="Mavromatis K."/>
            <person name="Yasawong M."/>
            <person name="Chertkov O."/>
            <person name="Lapidus A."/>
            <person name="Lucas S."/>
            <person name="Nolan M."/>
            <person name="Del Rio T.G."/>
            <person name="Tice H."/>
            <person name="Cheng J.F."/>
            <person name="Pitluck S."/>
            <person name="Liolios K."/>
            <person name="Ivanova N."/>
            <person name="Tapia R."/>
            <person name="Han C."/>
            <person name="Bruce D."/>
            <person name="Goodwin L."/>
            <person name="Pati A."/>
            <person name="Chen A."/>
            <person name="Palaniappan K."/>
            <person name="Land M."/>
            <person name="Hauser L."/>
            <person name="Chang Y.J."/>
            <person name="Jeffries C.D."/>
            <person name="Detter J.C."/>
            <person name="Rohde M."/>
            <person name="Brambilla E."/>
            <person name="Spring S."/>
            <person name="Goker M."/>
            <person name="Sikorski J."/>
            <person name="Woyke T."/>
            <person name="Bristow J."/>
            <person name="Eisen J.A."/>
            <person name="Markowitz V."/>
            <person name="Hugenholtz P."/>
            <person name="Klenk H.P."/>
            <person name="Kyrpides N.C."/>
        </authorList>
    </citation>
    <scope>NUCLEOTIDE SEQUENCE [LARGE SCALE GENOMIC DNA]</scope>
    <source>
        <strain evidence="2">DSM 11293 / JCM 15392 / SEBR 4228</strain>
    </source>
</reference>
<evidence type="ECO:0000313" key="1">
    <source>
        <dbReference type="EMBL" id="ADK80698.1"/>
    </source>
</evidence>
<dbReference type="STRING" id="573413.Spirs_1571"/>
<keyword evidence="1" id="KW-0969">Cilium</keyword>
<dbReference type="PANTHER" id="PTHR39185:SF1">
    <property type="entry name" value="SWARMING MOTILITY PROTEIN SWRD"/>
    <property type="match status" value="1"/>
</dbReference>
<protein>
    <submittedName>
        <fullName evidence="1">Flagellar FlbD family protein</fullName>
    </submittedName>
</protein>
<organism evidence="1 2">
    <name type="scientific">Sediminispirochaeta smaragdinae (strain DSM 11293 / JCM 15392 / SEBR 4228)</name>
    <name type="common">Spirochaeta smaragdinae</name>
    <dbReference type="NCBI Taxonomy" id="573413"/>
    <lineage>
        <taxon>Bacteria</taxon>
        <taxon>Pseudomonadati</taxon>
        <taxon>Spirochaetota</taxon>
        <taxon>Spirochaetia</taxon>
        <taxon>Spirochaetales</taxon>
        <taxon>Spirochaetaceae</taxon>
        <taxon>Sediminispirochaeta</taxon>
    </lineage>
</organism>
<keyword evidence="1" id="KW-0282">Flagellum</keyword>
<name>E1R5T3_SEDSS</name>
<proteinExistence type="predicted"/>
<dbReference type="Proteomes" id="UP000002318">
    <property type="component" value="Chromosome"/>
</dbReference>
<dbReference type="PANTHER" id="PTHR39185">
    <property type="entry name" value="SWARMING MOTILITY PROTEIN SWRD"/>
    <property type="match status" value="1"/>
</dbReference>
<dbReference type="OrthoDB" id="9799862at2"/>
<dbReference type="RefSeq" id="WP_013254162.1">
    <property type="nucleotide sequence ID" value="NC_014364.1"/>
</dbReference>
<dbReference type="InterPro" id="IPR009384">
    <property type="entry name" value="SwrD-like"/>
</dbReference>
<accession>E1R5T3</accession>
<evidence type="ECO:0000313" key="2">
    <source>
        <dbReference type="Proteomes" id="UP000002318"/>
    </source>
</evidence>
<keyword evidence="2" id="KW-1185">Reference proteome</keyword>
<dbReference type="EMBL" id="CP002116">
    <property type="protein sequence ID" value="ADK80698.1"/>
    <property type="molecule type" value="Genomic_DNA"/>
</dbReference>
<dbReference type="KEGG" id="ssm:Spirs_1571"/>
<dbReference type="HOGENOM" id="CLU_173020_2_0_12"/>
<gene>
    <name evidence="1" type="ordered locus">Spirs_1571</name>
</gene>
<keyword evidence="1" id="KW-0966">Cell projection</keyword>
<dbReference type="Pfam" id="PF06289">
    <property type="entry name" value="FlbD"/>
    <property type="match status" value="1"/>
</dbReference>
<dbReference type="eggNOG" id="COG1582">
    <property type="taxonomic scope" value="Bacteria"/>
</dbReference>
<sequence>MIKVTQLNGKEFFVNPHQIESMEAVPDTVLTMLSGKRLILRETADVVIDRIVEYRRLIGSFGNEE</sequence>